<feature type="region of interest" description="Disordered" evidence="1">
    <location>
        <begin position="1"/>
        <end position="35"/>
    </location>
</feature>
<dbReference type="EMBL" id="JABANM010003863">
    <property type="protein sequence ID" value="KAF4750144.1"/>
    <property type="molecule type" value="Genomic_DNA"/>
</dbReference>
<proteinExistence type="predicted"/>
<protein>
    <submittedName>
        <fullName evidence="2">Uncharacterized protein</fullName>
    </submittedName>
</protein>
<dbReference type="Proteomes" id="UP000574390">
    <property type="component" value="Unassembled WGS sequence"/>
</dbReference>
<organism evidence="2 3">
    <name type="scientific">Perkinsus olseni</name>
    <name type="common">Perkinsus atlanticus</name>
    <dbReference type="NCBI Taxonomy" id="32597"/>
    <lineage>
        <taxon>Eukaryota</taxon>
        <taxon>Sar</taxon>
        <taxon>Alveolata</taxon>
        <taxon>Perkinsozoa</taxon>
        <taxon>Perkinsea</taxon>
        <taxon>Perkinsida</taxon>
        <taxon>Perkinsidae</taxon>
        <taxon>Perkinsus</taxon>
    </lineage>
</organism>
<dbReference type="AlphaFoldDB" id="A0A7J6TXK3"/>
<feature type="non-terminal residue" evidence="2">
    <location>
        <position position="1"/>
    </location>
</feature>
<evidence type="ECO:0000256" key="1">
    <source>
        <dbReference type="SAM" id="MobiDB-lite"/>
    </source>
</evidence>
<name>A0A7J6TXK3_PEROL</name>
<gene>
    <name evidence="2" type="ORF">FOZ62_014352</name>
</gene>
<accession>A0A7J6TXK3</accession>
<evidence type="ECO:0000313" key="3">
    <source>
        <dbReference type="Proteomes" id="UP000574390"/>
    </source>
</evidence>
<evidence type="ECO:0000313" key="2">
    <source>
        <dbReference type="EMBL" id="KAF4750144.1"/>
    </source>
</evidence>
<comment type="caution">
    <text evidence="2">The sequence shown here is derived from an EMBL/GenBank/DDBJ whole genome shotgun (WGS) entry which is preliminary data.</text>
</comment>
<sequence>MLTGAEEMASPEWLLPVADKPAEASSSSSTEAPLDEGDIIIEGADEIEDFWRDGDNEDDIVDSQLLNSALESMNDDAAEISGGGPVFPRAEAFEGASKAQFSFEPACDAMEL</sequence>
<reference evidence="2 3" key="1">
    <citation type="submission" date="2020-04" db="EMBL/GenBank/DDBJ databases">
        <title>Perkinsus olseni comparative genomics.</title>
        <authorList>
            <person name="Bogema D.R."/>
        </authorList>
    </citation>
    <scope>NUCLEOTIDE SEQUENCE [LARGE SCALE GENOMIC DNA]</scope>
    <source>
        <strain evidence="2">ATCC PRA-205</strain>
    </source>
</reference>